<dbReference type="SUPFAM" id="SSF88697">
    <property type="entry name" value="PUA domain-like"/>
    <property type="match status" value="1"/>
</dbReference>
<comment type="caution">
    <text evidence="2">The sequence shown here is derived from an EMBL/GenBank/DDBJ whole genome shotgun (WGS) entry which is preliminary data.</text>
</comment>
<dbReference type="PANTHER" id="PTHR42250:SF1">
    <property type="entry name" value="ASCH DOMAIN-CONTAINING PROTEIN"/>
    <property type="match status" value="1"/>
</dbReference>
<dbReference type="Proteomes" id="UP000278475">
    <property type="component" value="Unassembled WGS sequence"/>
</dbReference>
<evidence type="ECO:0000313" key="2">
    <source>
        <dbReference type="EMBL" id="RLE49982.1"/>
    </source>
</evidence>
<evidence type="ECO:0000259" key="1">
    <source>
        <dbReference type="SMART" id="SM01022"/>
    </source>
</evidence>
<protein>
    <submittedName>
        <fullName evidence="2">ASCH domain-containing protein</fullName>
    </submittedName>
</protein>
<dbReference type="EMBL" id="QMQX01000021">
    <property type="protein sequence ID" value="RLE53112.1"/>
    <property type="molecule type" value="Genomic_DNA"/>
</dbReference>
<evidence type="ECO:0000313" key="3">
    <source>
        <dbReference type="EMBL" id="RLE53112.1"/>
    </source>
</evidence>
<dbReference type="PANTHER" id="PTHR42250">
    <property type="entry name" value="ASCH DOMAIN-CONTAINING PROTEIN"/>
    <property type="match status" value="1"/>
</dbReference>
<dbReference type="Pfam" id="PF04266">
    <property type="entry name" value="ASCH"/>
    <property type="match status" value="1"/>
</dbReference>
<dbReference type="AlphaFoldDB" id="A0A497ESG7"/>
<dbReference type="InterPro" id="IPR007374">
    <property type="entry name" value="ASCH_domain"/>
</dbReference>
<dbReference type="Gene3D" id="2.30.130.30">
    <property type="entry name" value="Hypothetical protein"/>
    <property type="match status" value="1"/>
</dbReference>
<sequence length="201" mass="23021">MPGRSKVSYIGRHLMIKGEYAEAILSGKKRATIRLGVVKPRSREVIIHSGGRAICKAKIEGVIYKKFSELTNEDARLDGFKNLKELRDALLKTYQSFSPDDIITIIKFTVTQKFNKLNKQSPYLGLNPVDLARIALRYDLLELSESDKEVLNIIVREGSLRKAAEKLYGDVNKRYLIRRVLRKALRKLIKHQVLDVKSLKK</sequence>
<gene>
    <name evidence="2" type="ORF">DRJ31_02930</name>
    <name evidence="3" type="ORF">DRJ33_01930</name>
</gene>
<reference evidence="4 5" key="1">
    <citation type="submission" date="2018-06" db="EMBL/GenBank/DDBJ databases">
        <title>Extensive metabolic versatility and redundancy in microbially diverse, dynamic hydrothermal sediments.</title>
        <authorList>
            <person name="Dombrowski N."/>
            <person name="Teske A."/>
            <person name="Baker B.J."/>
        </authorList>
    </citation>
    <scope>NUCLEOTIDE SEQUENCE [LARGE SCALE GENOMIC DNA]</scope>
    <source>
        <strain evidence="3">B34_G17</strain>
        <strain evidence="2">B66_G16</strain>
    </source>
</reference>
<dbReference type="SMART" id="SM01022">
    <property type="entry name" value="ASCH"/>
    <property type="match status" value="1"/>
</dbReference>
<evidence type="ECO:0000313" key="5">
    <source>
        <dbReference type="Proteomes" id="UP000278475"/>
    </source>
</evidence>
<name>A0A497ESG7_9CREN</name>
<dbReference type="CDD" id="cd06552">
    <property type="entry name" value="ASCH_yqfb_like"/>
    <property type="match status" value="1"/>
</dbReference>
<evidence type="ECO:0000313" key="4">
    <source>
        <dbReference type="Proteomes" id="UP000272051"/>
    </source>
</evidence>
<dbReference type="EMBL" id="QMQV01000016">
    <property type="protein sequence ID" value="RLE49982.1"/>
    <property type="molecule type" value="Genomic_DNA"/>
</dbReference>
<feature type="domain" description="ASCH" evidence="1">
    <location>
        <begin position="14"/>
        <end position="112"/>
    </location>
</feature>
<dbReference type="Proteomes" id="UP000272051">
    <property type="component" value="Unassembled WGS sequence"/>
</dbReference>
<accession>A0A497ESG7</accession>
<organism evidence="2 5">
    <name type="scientific">Thermoproteota archaeon</name>
    <dbReference type="NCBI Taxonomy" id="2056631"/>
    <lineage>
        <taxon>Archaea</taxon>
        <taxon>Thermoproteota</taxon>
    </lineage>
</organism>
<proteinExistence type="predicted"/>
<dbReference type="InterPro" id="IPR015947">
    <property type="entry name" value="PUA-like_sf"/>
</dbReference>